<evidence type="ECO:0000313" key="8">
    <source>
        <dbReference type="Proteomes" id="UP000176562"/>
    </source>
</evidence>
<sequence length="226" mass="25267">MTGSPPELRSFLEGEMFFGVRKRERIAYGIAGGGLAIGLMGMIAVTVLLPLKETEAYLAIVDKDTGVAERVVSVEKAGMEQAEAIRQSLLYAYVTDRETYDQHDNETRILRAYTWSEGDARTSLKSLWTEGHPNYPPKIYGENSRVMVRILSITPVTETTSQVRFTKTWVSDGEGVPDREGKFTATVTFRFEPSKESALDLVWQNPTGFLVTDYRLTAESLQPQEG</sequence>
<reference evidence="7 8" key="1">
    <citation type="submission" date="2016-10" db="EMBL/GenBank/DDBJ databases">
        <title>Rhodobacter sp. LPB0142, isolated from sea water.</title>
        <authorList>
            <person name="Kim E."/>
            <person name="Yi H."/>
        </authorList>
    </citation>
    <scope>NUCLEOTIDE SEQUENCE [LARGE SCALE GENOMIC DNA]</scope>
    <source>
        <strain evidence="7 8">LPB0142</strain>
        <plasmid evidence="8">Plasmid pej01</plasmid>
    </source>
</reference>
<dbReference type="CDD" id="cd16424">
    <property type="entry name" value="VirB8"/>
    <property type="match status" value="1"/>
</dbReference>
<dbReference type="GO" id="GO:0016020">
    <property type="term" value="C:membrane"/>
    <property type="evidence" value="ECO:0007669"/>
    <property type="project" value="UniProtKB-SubCell"/>
</dbReference>
<geneLocation type="plasmid" evidence="8">
    <name>pej01</name>
</geneLocation>
<keyword evidence="7" id="KW-0614">Plasmid</keyword>
<proteinExistence type="predicted"/>
<dbReference type="RefSeq" id="WP_071167413.1">
    <property type="nucleotide sequence ID" value="NZ_CP017782.1"/>
</dbReference>
<keyword evidence="3 5" id="KW-1133">Transmembrane helix</keyword>
<evidence type="ECO:0000256" key="5">
    <source>
        <dbReference type="SAM" id="Phobius"/>
    </source>
</evidence>
<organism evidence="7 8">
    <name type="scientific">Rhodobacter xanthinilyticus</name>
    <dbReference type="NCBI Taxonomy" id="1850250"/>
    <lineage>
        <taxon>Bacteria</taxon>
        <taxon>Pseudomonadati</taxon>
        <taxon>Pseudomonadota</taxon>
        <taxon>Alphaproteobacteria</taxon>
        <taxon>Rhodobacterales</taxon>
        <taxon>Rhodobacter group</taxon>
        <taxon>Rhodobacter</taxon>
    </lineage>
</organism>
<dbReference type="SUPFAM" id="SSF54427">
    <property type="entry name" value="NTF2-like"/>
    <property type="match status" value="1"/>
</dbReference>
<evidence type="ECO:0000256" key="4">
    <source>
        <dbReference type="ARBA" id="ARBA00023136"/>
    </source>
</evidence>
<keyword evidence="2 5" id="KW-0812">Transmembrane</keyword>
<feature type="domain" description="Bacterial virulence protein VirB8" evidence="6">
    <location>
        <begin position="15"/>
        <end position="219"/>
    </location>
</feature>
<dbReference type="EMBL" id="CP017782">
    <property type="protein sequence ID" value="AOZ71290.1"/>
    <property type="molecule type" value="Genomic_DNA"/>
</dbReference>
<comment type="subcellular location">
    <subcellularLocation>
        <location evidence="1">Membrane</location>
        <topology evidence="1">Single-pass membrane protein</topology>
    </subcellularLocation>
</comment>
<name>A0A1D9MHP6_9RHOB</name>
<evidence type="ECO:0000256" key="2">
    <source>
        <dbReference type="ARBA" id="ARBA00022692"/>
    </source>
</evidence>
<dbReference type="InterPro" id="IPR032710">
    <property type="entry name" value="NTF2-like_dom_sf"/>
</dbReference>
<keyword evidence="4 5" id="KW-0472">Membrane</keyword>
<protein>
    <recommendedName>
        <fullName evidence="6">Bacterial virulence protein VirB8 domain-containing protein</fullName>
    </recommendedName>
</protein>
<dbReference type="KEGG" id="rhp:LPB142_17695"/>
<evidence type="ECO:0000259" key="6">
    <source>
        <dbReference type="Pfam" id="PF04335"/>
    </source>
</evidence>
<evidence type="ECO:0000256" key="3">
    <source>
        <dbReference type="ARBA" id="ARBA00022989"/>
    </source>
</evidence>
<dbReference type="Proteomes" id="UP000176562">
    <property type="component" value="Plasmid pEJ01"/>
</dbReference>
<evidence type="ECO:0000256" key="1">
    <source>
        <dbReference type="ARBA" id="ARBA00004167"/>
    </source>
</evidence>
<feature type="transmembrane region" description="Helical" evidence="5">
    <location>
        <begin position="26"/>
        <end position="49"/>
    </location>
</feature>
<dbReference type="AlphaFoldDB" id="A0A1D9MHP6"/>
<evidence type="ECO:0000313" key="7">
    <source>
        <dbReference type="EMBL" id="AOZ71290.1"/>
    </source>
</evidence>
<accession>A0A1D9MHP6</accession>
<dbReference type="InterPro" id="IPR007430">
    <property type="entry name" value="VirB8"/>
</dbReference>
<dbReference type="Pfam" id="PF04335">
    <property type="entry name" value="VirB8"/>
    <property type="match status" value="1"/>
</dbReference>
<dbReference type="Gene3D" id="3.10.450.230">
    <property type="entry name" value="VirB8 protein"/>
    <property type="match status" value="1"/>
</dbReference>
<keyword evidence="8" id="KW-1185">Reference proteome</keyword>
<gene>
    <name evidence="7" type="ORF">LPB142_17695</name>
</gene>